<dbReference type="FunFam" id="3.90.400.10:FF:000002">
    <property type="entry name" value="Sucrose isomerase"/>
    <property type="match status" value="1"/>
</dbReference>
<comment type="similarity">
    <text evidence="1">Belongs to the glycosyl hydrolase 13 family.</text>
</comment>
<dbReference type="HOGENOM" id="CLU_006462_1_1_12"/>
<evidence type="ECO:0000313" key="5">
    <source>
        <dbReference type="EMBL" id="AEC01993.1"/>
    </source>
</evidence>
<keyword evidence="2 5" id="KW-0378">Hydrolase</keyword>
<dbReference type="GO" id="GO:0004556">
    <property type="term" value="F:alpha-amylase activity"/>
    <property type="evidence" value="ECO:0007669"/>
    <property type="project" value="TreeGrafter"/>
</dbReference>
<dbReference type="Gene3D" id="3.20.20.80">
    <property type="entry name" value="Glycosidases"/>
    <property type="match status" value="1"/>
</dbReference>
<evidence type="ECO:0000256" key="3">
    <source>
        <dbReference type="ARBA" id="ARBA00023295"/>
    </source>
</evidence>
<reference evidence="5 6" key="2">
    <citation type="journal article" date="2012" name="Stand. Genomic Sci.">
        <title>Complete genome sequence of the termite hindgut bacterium Spirochaeta coccoides type strain (SPN1(T)), reclassification in the genus Sphaerochaeta as Sphaerochaeta coccoides comb. nov. and emendations of the family Spirochaetaceae and the genus Sphaerochaeta.</title>
        <authorList>
            <person name="Abt B."/>
            <person name="Han C."/>
            <person name="Scheuner C."/>
            <person name="Lu M."/>
            <person name="Lapidus A."/>
            <person name="Nolan M."/>
            <person name="Lucas S."/>
            <person name="Hammon N."/>
            <person name="Deshpande S."/>
            <person name="Cheng J.F."/>
            <person name="Tapia R."/>
            <person name="Goodwin L.A."/>
            <person name="Pitluck S."/>
            <person name="Liolios K."/>
            <person name="Pagani I."/>
            <person name="Ivanova N."/>
            <person name="Mavromatis K."/>
            <person name="Mikhailova N."/>
            <person name="Huntemann M."/>
            <person name="Pati A."/>
            <person name="Chen A."/>
            <person name="Palaniappan K."/>
            <person name="Land M."/>
            <person name="Hauser L."/>
            <person name="Brambilla E.M."/>
            <person name="Rohde M."/>
            <person name="Spring S."/>
            <person name="Gronow S."/>
            <person name="Goker M."/>
            <person name="Woyke T."/>
            <person name="Bristow J."/>
            <person name="Eisen J.A."/>
            <person name="Markowitz V."/>
            <person name="Hugenholtz P."/>
            <person name="Kyrpides N.C."/>
            <person name="Klenk H.P."/>
            <person name="Detter J.C."/>
        </authorList>
    </citation>
    <scope>NUCLEOTIDE SEQUENCE [LARGE SCALE GENOMIC DNA]</scope>
    <source>
        <strain evidence="6">ATCC BAA-1237 / DSM 17374 / SPN1</strain>
    </source>
</reference>
<accession>F4GH94</accession>
<dbReference type="Proteomes" id="UP000007939">
    <property type="component" value="Chromosome"/>
</dbReference>
<dbReference type="SMART" id="SM00642">
    <property type="entry name" value="Aamy"/>
    <property type="match status" value="1"/>
</dbReference>
<dbReference type="FunFam" id="3.20.20.80:FF:000064">
    <property type="entry name" value="Oligo-1,6-glucosidase"/>
    <property type="match status" value="2"/>
</dbReference>
<dbReference type="SUPFAM" id="SSF51445">
    <property type="entry name" value="(Trans)glycosidases"/>
    <property type="match status" value="1"/>
</dbReference>
<dbReference type="GO" id="GO:0009313">
    <property type="term" value="P:oligosaccharide catabolic process"/>
    <property type="evidence" value="ECO:0007669"/>
    <property type="project" value="TreeGrafter"/>
</dbReference>
<proteinExistence type="inferred from homology"/>
<evidence type="ECO:0000313" key="6">
    <source>
        <dbReference type="Proteomes" id="UP000007939"/>
    </source>
</evidence>
<dbReference type="Pfam" id="PF00128">
    <property type="entry name" value="Alpha-amylase"/>
    <property type="match status" value="1"/>
</dbReference>
<dbReference type="PANTHER" id="PTHR10357">
    <property type="entry name" value="ALPHA-AMYLASE FAMILY MEMBER"/>
    <property type="match status" value="1"/>
</dbReference>
<dbReference type="GO" id="GO:0004574">
    <property type="term" value="F:oligo-1,6-glucosidase activity"/>
    <property type="evidence" value="ECO:0007669"/>
    <property type="project" value="UniProtKB-EC"/>
</dbReference>
<dbReference type="Gene3D" id="2.60.40.1180">
    <property type="entry name" value="Golgi alpha-mannosidase II"/>
    <property type="match status" value="1"/>
</dbReference>
<dbReference type="OrthoDB" id="9805159at2"/>
<organism evidence="5 6">
    <name type="scientific">Parasphaerochaeta coccoides (strain ATCC BAA-1237 / DSM 17374 / SPN1)</name>
    <name type="common">Sphaerochaeta coccoides</name>
    <dbReference type="NCBI Taxonomy" id="760011"/>
    <lineage>
        <taxon>Bacteria</taxon>
        <taxon>Pseudomonadati</taxon>
        <taxon>Spirochaetota</taxon>
        <taxon>Spirochaetia</taxon>
        <taxon>Spirochaetales</taxon>
        <taxon>Sphaerochaetaceae</taxon>
        <taxon>Parasphaerochaeta</taxon>
    </lineage>
</organism>
<dbReference type="KEGG" id="scc:Spico_0768"/>
<dbReference type="EMBL" id="CP002659">
    <property type="protein sequence ID" value="AEC01993.1"/>
    <property type="molecule type" value="Genomic_DNA"/>
</dbReference>
<dbReference type="InterPro" id="IPR006047">
    <property type="entry name" value="GH13_cat_dom"/>
</dbReference>
<dbReference type="AlphaFoldDB" id="F4GH94"/>
<dbReference type="RefSeq" id="WP_013739389.1">
    <property type="nucleotide sequence ID" value="NC_015436.1"/>
</dbReference>
<dbReference type="PANTHER" id="PTHR10357:SF179">
    <property type="entry name" value="NEUTRAL AND BASIC AMINO ACID TRANSPORT PROTEIN RBAT"/>
    <property type="match status" value="1"/>
</dbReference>
<dbReference type="InterPro" id="IPR013780">
    <property type="entry name" value="Glyco_hydro_b"/>
</dbReference>
<dbReference type="SUPFAM" id="SSF51011">
    <property type="entry name" value="Glycosyl hydrolase domain"/>
    <property type="match status" value="1"/>
</dbReference>
<dbReference type="CDD" id="cd11333">
    <property type="entry name" value="AmyAc_SI_OligoGlu_DGase"/>
    <property type="match status" value="1"/>
</dbReference>
<evidence type="ECO:0000256" key="1">
    <source>
        <dbReference type="ARBA" id="ARBA00008061"/>
    </source>
</evidence>
<dbReference type="Gene3D" id="3.90.400.10">
    <property type="entry name" value="Oligo-1,6-glucosidase, Domain 2"/>
    <property type="match status" value="1"/>
</dbReference>
<reference evidence="6" key="1">
    <citation type="submission" date="2011-04" db="EMBL/GenBank/DDBJ databases">
        <title>The complete genome of Spirochaeta coccoides DSM 17374.</title>
        <authorList>
            <person name="Lucas S."/>
            <person name="Copeland A."/>
            <person name="Lapidus A."/>
            <person name="Bruce D."/>
            <person name="Goodwin L."/>
            <person name="Pitluck S."/>
            <person name="Peters L."/>
            <person name="Kyrpides N."/>
            <person name="Mavromatis K."/>
            <person name="Pagani I."/>
            <person name="Ivanova N."/>
            <person name="Ovchinnikova G."/>
            <person name="Lu M."/>
            <person name="Detter J.C."/>
            <person name="Tapia R."/>
            <person name="Han C."/>
            <person name="Land M."/>
            <person name="Hauser L."/>
            <person name="Markowitz V."/>
            <person name="Cheng J.-F."/>
            <person name="Hugenholtz P."/>
            <person name="Woyke T."/>
            <person name="Wu D."/>
            <person name="Spring S."/>
            <person name="Schroeder M."/>
            <person name="Brambilla E."/>
            <person name="Klenk H.-P."/>
            <person name="Eisen J.A."/>
        </authorList>
    </citation>
    <scope>NUCLEOTIDE SEQUENCE [LARGE SCALE GENOMIC DNA]</scope>
    <source>
        <strain evidence="6">ATCC BAA-1237 / DSM 17374 / SPN1</strain>
    </source>
</reference>
<dbReference type="InterPro" id="IPR017853">
    <property type="entry name" value="GH"/>
</dbReference>
<dbReference type="NCBIfam" id="NF008183">
    <property type="entry name" value="PRK10933.1"/>
    <property type="match status" value="1"/>
</dbReference>
<evidence type="ECO:0000256" key="2">
    <source>
        <dbReference type="ARBA" id="ARBA00022801"/>
    </source>
</evidence>
<evidence type="ECO:0000259" key="4">
    <source>
        <dbReference type="SMART" id="SM00642"/>
    </source>
</evidence>
<name>F4GH94_PARC1</name>
<dbReference type="eggNOG" id="COG0366">
    <property type="taxonomic scope" value="Bacteria"/>
</dbReference>
<dbReference type="EC" id="3.2.1.10" evidence="5"/>
<protein>
    <submittedName>
        <fullName evidence="5">Oligo-1,6-glucosidase</fullName>
        <ecNumber evidence="5">3.2.1.10</ecNumber>
    </submittedName>
</protein>
<feature type="domain" description="Glycosyl hydrolase family 13 catalytic" evidence="4">
    <location>
        <begin position="12"/>
        <end position="409"/>
    </location>
</feature>
<keyword evidence="3 5" id="KW-0326">Glycosidase</keyword>
<dbReference type="STRING" id="760011.Spico_0768"/>
<sequence>MEKWWHDAVVYQIYPRSFADSNGDGIGDIPGIIARLDYLKNLGINLIWLSPVYRSPDADNGYDISDYRDIDPRYGTMADMDALIAEAKKRDIRIVMDLVINHTSDEHEWFRQSRDPKSPYRDYYIWRPEKNGGPPNNWTSFFGGDCWKKDERSGEYYLHLFAEKQPDLNYDNPRVLEEIKDIMRFWLDKGIGGFRCDVINLIHKTSLVDGKKRLVLTGSEHYISQEGTHEILRTLRKDVLSHYDCFTVGETVFVTPQMGRDLTDEKRGELDMIFSFEHMETDQFFVKWFRRKFSPARFARSIATWQNALEWNALYLENHDQPRSVSRFGNDGMWWSQSAKLLCTLLLTLRGTPFIYQGEEIGMTNFDFTSMEQLQDVESHNIYRMAKKLCIPASYRWKMMQRTSRDNARTPMQWTAKAHAGFTTGTPWLGVNANHQRINVDSQKDDSQSILSYYRTMIALRASLPVLRTGSFHAVKMTKSLFIYERQLSGQPSEQSSDEKIRVLLNFSPRNAKAEGNGDVLLSSYGNQRTTYDGILRPWEALLLRSSETEPEKKR</sequence>
<keyword evidence="6" id="KW-1185">Reference proteome</keyword>
<gene>
    <name evidence="5" type="ordered locus">Spico_0768</name>
</gene>
<dbReference type="InterPro" id="IPR045857">
    <property type="entry name" value="O16G_dom_2"/>
</dbReference>